<dbReference type="EMBL" id="JAAALK010000086">
    <property type="protein sequence ID" value="KAG8081776.1"/>
    <property type="molecule type" value="Genomic_DNA"/>
</dbReference>
<dbReference type="Proteomes" id="UP000729402">
    <property type="component" value="Unassembled WGS sequence"/>
</dbReference>
<accession>A0A8J5SUK9</accession>
<dbReference type="AlphaFoldDB" id="A0A8J5SUK9"/>
<protein>
    <submittedName>
        <fullName evidence="1">Uncharacterized protein</fullName>
    </submittedName>
</protein>
<evidence type="ECO:0000313" key="1">
    <source>
        <dbReference type="EMBL" id="KAG8081776.1"/>
    </source>
</evidence>
<name>A0A8J5SUK9_ZIZPA</name>
<reference evidence="1" key="2">
    <citation type="submission" date="2021-02" db="EMBL/GenBank/DDBJ databases">
        <authorList>
            <person name="Kimball J.A."/>
            <person name="Haas M.W."/>
            <person name="Macchietto M."/>
            <person name="Kono T."/>
            <person name="Duquette J."/>
            <person name="Shao M."/>
        </authorList>
    </citation>
    <scope>NUCLEOTIDE SEQUENCE</scope>
    <source>
        <tissue evidence="1">Fresh leaf tissue</tissue>
    </source>
</reference>
<proteinExistence type="predicted"/>
<evidence type="ECO:0000313" key="2">
    <source>
        <dbReference type="Proteomes" id="UP000729402"/>
    </source>
</evidence>
<organism evidence="1 2">
    <name type="scientific">Zizania palustris</name>
    <name type="common">Northern wild rice</name>
    <dbReference type="NCBI Taxonomy" id="103762"/>
    <lineage>
        <taxon>Eukaryota</taxon>
        <taxon>Viridiplantae</taxon>
        <taxon>Streptophyta</taxon>
        <taxon>Embryophyta</taxon>
        <taxon>Tracheophyta</taxon>
        <taxon>Spermatophyta</taxon>
        <taxon>Magnoliopsida</taxon>
        <taxon>Liliopsida</taxon>
        <taxon>Poales</taxon>
        <taxon>Poaceae</taxon>
        <taxon>BOP clade</taxon>
        <taxon>Oryzoideae</taxon>
        <taxon>Oryzeae</taxon>
        <taxon>Zizaniinae</taxon>
        <taxon>Zizania</taxon>
    </lineage>
</organism>
<sequence>MLGSSPSHQCGVVMGRPKQALKRDNFRRCGVVKIEANSGSSTSRDNYSTSDSGTVYEDNLDEKLDALVARVEGFTSTNTQRRMSLADQLDLVNKKLDALVVKLDGLTDRNTQRRMSLAGQLDIVNKKLDIVIKKLGTK</sequence>
<gene>
    <name evidence="1" type="ORF">GUJ93_ZPchr0014g47331</name>
</gene>
<keyword evidence="2" id="KW-1185">Reference proteome</keyword>
<reference evidence="1" key="1">
    <citation type="journal article" date="2021" name="bioRxiv">
        <title>Whole Genome Assembly and Annotation of Northern Wild Rice, Zizania palustris L., Supports a Whole Genome Duplication in the Zizania Genus.</title>
        <authorList>
            <person name="Haas M."/>
            <person name="Kono T."/>
            <person name="Macchietto M."/>
            <person name="Millas R."/>
            <person name="McGilp L."/>
            <person name="Shao M."/>
            <person name="Duquette J."/>
            <person name="Hirsch C.N."/>
            <person name="Kimball J."/>
        </authorList>
    </citation>
    <scope>NUCLEOTIDE SEQUENCE</scope>
    <source>
        <tissue evidence="1">Fresh leaf tissue</tissue>
    </source>
</reference>
<comment type="caution">
    <text evidence="1">The sequence shown here is derived from an EMBL/GenBank/DDBJ whole genome shotgun (WGS) entry which is preliminary data.</text>
</comment>